<protein>
    <submittedName>
        <fullName evidence="1">Uncharacterized protein</fullName>
    </submittedName>
</protein>
<dbReference type="AlphaFoldDB" id="A0A0A9U9E1"/>
<sequence length="41" mass="5016">MVLRLILISMAYMKYSKQKREPCTSLDKDRNRIRVIFGFFF</sequence>
<evidence type="ECO:0000313" key="1">
    <source>
        <dbReference type="EMBL" id="JAD15552.1"/>
    </source>
</evidence>
<dbReference type="EMBL" id="GBRH01282343">
    <property type="protein sequence ID" value="JAD15552.1"/>
    <property type="molecule type" value="Transcribed_RNA"/>
</dbReference>
<accession>A0A0A9U9E1</accession>
<organism evidence="1">
    <name type="scientific">Arundo donax</name>
    <name type="common">Giant reed</name>
    <name type="synonym">Donax arundinaceus</name>
    <dbReference type="NCBI Taxonomy" id="35708"/>
    <lineage>
        <taxon>Eukaryota</taxon>
        <taxon>Viridiplantae</taxon>
        <taxon>Streptophyta</taxon>
        <taxon>Embryophyta</taxon>
        <taxon>Tracheophyta</taxon>
        <taxon>Spermatophyta</taxon>
        <taxon>Magnoliopsida</taxon>
        <taxon>Liliopsida</taxon>
        <taxon>Poales</taxon>
        <taxon>Poaceae</taxon>
        <taxon>PACMAD clade</taxon>
        <taxon>Arundinoideae</taxon>
        <taxon>Arundineae</taxon>
        <taxon>Arundo</taxon>
    </lineage>
</organism>
<reference evidence="1" key="1">
    <citation type="submission" date="2014-09" db="EMBL/GenBank/DDBJ databases">
        <authorList>
            <person name="Magalhaes I.L.F."/>
            <person name="Oliveira U."/>
            <person name="Santos F.R."/>
            <person name="Vidigal T.H.D.A."/>
            <person name="Brescovit A.D."/>
            <person name="Santos A.J."/>
        </authorList>
    </citation>
    <scope>NUCLEOTIDE SEQUENCE</scope>
    <source>
        <tissue evidence="1">Shoot tissue taken approximately 20 cm above the soil surface</tissue>
    </source>
</reference>
<reference evidence="1" key="2">
    <citation type="journal article" date="2015" name="Data Brief">
        <title>Shoot transcriptome of the giant reed, Arundo donax.</title>
        <authorList>
            <person name="Barrero R.A."/>
            <person name="Guerrero F.D."/>
            <person name="Moolhuijzen P."/>
            <person name="Goolsby J.A."/>
            <person name="Tidwell J."/>
            <person name="Bellgard S.E."/>
            <person name="Bellgard M.I."/>
        </authorList>
    </citation>
    <scope>NUCLEOTIDE SEQUENCE</scope>
    <source>
        <tissue evidence="1">Shoot tissue taken approximately 20 cm above the soil surface</tissue>
    </source>
</reference>
<name>A0A0A9U9E1_ARUDO</name>
<proteinExistence type="predicted"/>